<sequence>MSNENALFDEEFGLDFDDTGEDSADPGLIDQLTGPVDAPYKDVEPGEVVVPPMDAYQGGDRAIPAIAALAFFETDETRQTIERVANDRRMINATLDAYPGGIPAAIEHLAQNPTPNLLIVESSAHAAKMIQQIDELAGHCDEGVQVMVIGATNDIALYRQLVARGVSEYLVPPIEPVQLVRSISNLFSDPDAPFVGKSISVIGAKGGVGASTIAHNLAWALAENAMVNTSLVDLDLSFGTTSLDFNHETQQTVADALLSPDRTDDAVISRLLAKATDRLSLFTAPASVNQLMDIDPSSYSMVIEGVRRLMPFVVLDLPHGWNEWIYNTLVTSDEVILVCQPDLASLRNGKNMVDQLKAQRPNDNPPRLILNMAGVPKRPEIPVKDFAAAIEVEPDIILPFDPQLFGTASNKGQMISETDPQAKPSQAIDHLASLLSGRETQQPKKSLLKKLLGK</sequence>
<dbReference type="AlphaFoldDB" id="A0A399RMH0"/>
<comment type="caution">
    <text evidence="4">The sequence shown here is derived from an EMBL/GenBank/DDBJ whole genome shotgun (WGS) entry which is preliminary data.</text>
</comment>
<dbReference type="GO" id="GO:0005524">
    <property type="term" value="F:ATP binding"/>
    <property type="evidence" value="ECO:0007669"/>
    <property type="project" value="UniProtKB-KW"/>
</dbReference>
<gene>
    <name evidence="4" type="ORF">D1223_00595</name>
</gene>
<dbReference type="InterPro" id="IPR025669">
    <property type="entry name" value="AAA_dom"/>
</dbReference>
<feature type="domain" description="AAA" evidence="3">
    <location>
        <begin position="197"/>
        <end position="357"/>
    </location>
</feature>
<keyword evidence="2" id="KW-0067">ATP-binding</keyword>
<dbReference type="GO" id="GO:0005829">
    <property type="term" value="C:cytosol"/>
    <property type="evidence" value="ECO:0007669"/>
    <property type="project" value="TreeGrafter"/>
</dbReference>
<accession>A0A399RMH0</accession>
<dbReference type="OrthoDB" id="8281972at2"/>
<dbReference type="GO" id="GO:0051782">
    <property type="term" value="P:negative regulation of cell division"/>
    <property type="evidence" value="ECO:0007669"/>
    <property type="project" value="TreeGrafter"/>
</dbReference>
<evidence type="ECO:0000256" key="1">
    <source>
        <dbReference type="ARBA" id="ARBA00022741"/>
    </source>
</evidence>
<evidence type="ECO:0000256" key="2">
    <source>
        <dbReference type="ARBA" id="ARBA00022840"/>
    </source>
</evidence>
<dbReference type="EMBL" id="QWFX01000005">
    <property type="protein sequence ID" value="RIJ32398.1"/>
    <property type="molecule type" value="Genomic_DNA"/>
</dbReference>
<dbReference type="GO" id="GO:0009898">
    <property type="term" value="C:cytoplasmic side of plasma membrane"/>
    <property type="evidence" value="ECO:0007669"/>
    <property type="project" value="TreeGrafter"/>
</dbReference>
<keyword evidence="5" id="KW-1185">Reference proteome</keyword>
<dbReference type="InterPro" id="IPR050625">
    <property type="entry name" value="ParA/MinD_ATPase"/>
</dbReference>
<dbReference type="Proteomes" id="UP000266385">
    <property type="component" value="Unassembled WGS sequence"/>
</dbReference>
<keyword evidence="1" id="KW-0547">Nucleotide-binding</keyword>
<evidence type="ECO:0000313" key="5">
    <source>
        <dbReference type="Proteomes" id="UP000266385"/>
    </source>
</evidence>
<dbReference type="PANTHER" id="PTHR43384">
    <property type="entry name" value="SEPTUM SITE-DETERMINING PROTEIN MIND HOMOLOG, CHLOROPLASTIC-RELATED"/>
    <property type="match status" value="1"/>
</dbReference>
<name>A0A399RMH0_9PROT</name>
<dbReference type="RefSeq" id="WP_119374479.1">
    <property type="nucleotide sequence ID" value="NZ_QWFX01000005.1"/>
</dbReference>
<dbReference type="Gene3D" id="3.40.50.300">
    <property type="entry name" value="P-loop containing nucleotide triphosphate hydrolases"/>
    <property type="match status" value="1"/>
</dbReference>
<dbReference type="SUPFAM" id="SSF52540">
    <property type="entry name" value="P-loop containing nucleoside triphosphate hydrolases"/>
    <property type="match status" value="1"/>
</dbReference>
<dbReference type="InterPro" id="IPR027417">
    <property type="entry name" value="P-loop_NTPase"/>
</dbReference>
<dbReference type="Gene3D" id="3.40.50.2300">
    <property type="match status" value="1"/>
</dbReference>
<evidence type="ECO:0000313" key="4">
    <source>
        <dbReference type="EMBL" id="RIJ32398.1"/>
    </source>
</evidence>
<dbReference type="GO" id="GO:0016887">
    <property type="term" value="F:ATP hydrolysis activity"/>
    <property type="evidence" value="ECO:0007669"/>
    <property type="project" value="TreeGrafter"/>
</dbReference>
<reference evidence="4 5" key="1">
    <citation type="submission" date="2018-08" db="EMBL/GenBank/DDBJ databases">
        <title>Henriciella mobilis sp. nov., isolated from seawater.</title>
        <authorList>
            <person name="Cheng H."/>
            <person name="Wu Y.-H."/>
            <person name="Xu X.-W."/>
            <person name="Guo L.-L."/>
        </authorList>
    </citation>
    <scope>NUCLEOTIDE SEQUENCE [LARGE SCALE GENOMIC DNA]</scope>
    <source>
        <strain evidence="4 5">JN25</strain>
    </source>
</reference>
<organism evidence="4 5">
    <name type="scientific">Henriciella mobilis</name>
    <dbReference type="NCBI Taxonomy" id="2305467"/>
    <lineage>
        <taxon>Bacteria</taxon>
        <taxon>Pseudomonadati</taxon>
        <taxon>Pseudomonadota</taxon>
        <taxon>Alphaproteobacteria</taxon>
        <taxon>Hyphomonadales</taxon>
        <taxon>Hyphomonadaceae</taxon>
        <taxon>Henriciella</taxon>
    </lineage>
</organism>
<evidence type="ECO:0000259" key="3">
    <source>
        <dbReference type="Pfam" id="PF13614"/>
    </source>
</evidence>
<protein>
    <submittedName>
        <fullName evidence="4">Pilus assembly protein CpaE</fullName>
    </submittedName>
</protein>
<dbReference type="Pfam" id="PF13614">
    <property type="entry name" value="AAA_31"/>
    <property type="match status" value="1"/>
</dbReference>
<dbReference type="PANTHER" id="PTHR43384:SF6">
    <property type="entry name" value="SEPTUM SITE-DETERMINING PROTEIN MIND HOMOLOG, CHLOROPLASTIC"/>
    <property type="match status" value="1"/>
</dbReference>
<proteinExistence type="predicted"/>